<dbReference type="Pfam" id="PF00005">
    <property type="entry name" value="ABC_tran"/>
    <property type="match status" value="1"/>
</dbReference>
<evidence type="ECO:0000256" key="7">
    <source>
        <dbReference type="ARBA" id="ARBA00022989"/>
    </source>
</evidence>
<evidence type="ECO:0000259" key="11">
    <source>
        <dbReference type="PROSITE" id="PS50893"/>
    </source>
</evidence>
<comment type="caution">
    <text evidence="12">The sequence shown here is derived from an EMBL/GenBank/DDBJ whole genome shotgun (WGS) entry which is preliminary data.</text>
</comment>
<dbReference type="InterPro" id="IPR050173">
    <property type="entry name" value="ABC_transporter_C-like"/>
</dbReference>
<dbReference type="InterPro" id="IPR017871">
    <property type="entry name" value="ABC_transporter-like_CS"/>
</dbReference>
<dbReference type="Proteomes" id="UP001608902">
    <property type="component" value="Unassembled WGS sequence"/>
</dbReference>
<evidence type="ECO:0000256" key="10">
    <source>
        <dbReference type="SAM" id="SignalP"/>
    </source>
</evidence>
<organism evidence="12 13">
    <name type="scientific">Gnathostoma spinigerum</name>
    <dbReference type="NCBI Taxonomy" id="75299"/>
    <lineage>
        <taxon>Eukaryota</taxon>
        <taxon>Metazoa</taxon>
        <taxon>Ecdysozoa</taxon>
        <taxon>Nematoda</taxon>
        <taxon>Chromadorea</taxon>
        <taxon>Rhabditida</taxon>
        <taxon>Spirurina</taxon>
        <taxon>Gnathostomatomorpha</taxon>
        <taxon>Gnathostomatoidea</taxon>
        <taxon>Gnathostomatidae</taxon>
        <taxon>Gnathostoma</taxon>
    </lineage>
</organism>
<evidence type="ECO:0000256" key="4">
    <source>
        <dbReference type="ARBA" id="ARBA00022692"/>
    </source>
</evidence>
<keyword evidence="3" id="KW-1003">Cell membrane</keyword>
<dbReference type="FunFam" id="3.40.50.300:FF:002145">
    <property type="entry name" value="ABC transporter (MsbA subfamily)"/>
    <property type="match status" value="1"/>
</dbReference>
<feature type="signal peptide" evidence="10">
    <location>
        <begin position="1"/>
        <end position="24"/>
    </location>
</feature>
<evidence type="ECO:0000313" key="13">
    <source>
        <dbReference type="Proteomes" id="UP001608902"/>
    </source>
</evidence>
<dbReference type="GO" id="GO:0005886">
    <property type="term" value="C:plasma membrane"/>
    <property type="evidence" value="ECO:0007669"/>
    <property type="project" value="UniProtKB-SubCell"/>
</dbReference>
<evidence type="ECO:0000256" key="3">
    <source>
        <dbReference type="ARBA" id="ARBA00022475"/>
    </source>
</evidence>
<gene>
    <name evidence="12" type="ORF">AB6A40_007780</name>
</gene>
<evidence type="ECO:0000256" key="5">
    <source>
        <dbReference type="ARBA" id="ARBA00022741"/>
    </source>
</evidence>
<dbReference type="InterPro" id="IPR003593">
    <property type="entry name" value="AAA+_ATPase"/>
</dbReference>
<dbReference type="GO" id="GO:0005524">
    <property type="term" value="F:ATP binding"/>
    <property type="evidence" value="ECO:0007669"/>
    <property type="project" value="UniProtKB-KW"/>
</dbReference>
<keyword evidence="9" id="KW-0325">Glycoprotein</keyword>
<name>A0ABD6EUF4_9BILA</name>
<keyword evidence="5" id="KW-0547">Nucleotide-binding</keyword>
<dbReference type="SUPFAM" id="SSF52540">
    <property type="entry name" value="P-loop containing nucleoside triphosphate hydrolases"/>
    <property type="match status" value="1"/>
</dbReference>
<keyword evidence="8" id="KW-0472">Membrane</keyword>
<keyword evidence="13" id="KW-1185">Reference proteome</keyword>
<comment type="subcellular location">
    <subcellularLocation>
        <location evidence="1">Cell membrane</location>
        <topology evidence="1">Multi-pass membrane protein</topology>
    </subcellularLocation>
</comment>
<dbReference type="InterPro" id="IPR027417">
    <property type="entry name" value="P-loop_NTPase"/>
</dbReference>
<sequence length="252" mass="27769">MNRALHCCIALKFCLVKVPSNVLGAIDFTCVSMRYGPSLPFAIENVTFHISGGSKVAIIGRTGSGKSSLIQALLCTNKIDSGHIFIDGHDVNLFELRSFRSLFGVVTQTPFLFSGTLRDNLTLGTVTSDEFFHVLMRTPDFAGAIERLGGLDRIIEESGANISLGEKQVVSICRMFLTSPKVVIFDEATAHVDFATHLKITNLIRQLLPRATLISILHRLEGIENYDEVIRMDSGRIVWRGCPREIGSLPSF</sequence>
<reference evidence="12 13" key="1">
    <citation type="submission" date="2024-08" db="EMBL/GenBank/DDBJ databases">
        <title>Gnathostoma spinigerum genome.</title>
        <authorList>
            <person name="Gonzalez-Bertolin B."/>
            <person name="Monzon S."/>
            <person name="Zaballos A."/>
            <person name="Jimenez P."/>
            <person name="Dekumyoy P."/>
            <person name="Varona S."/>
            <person name="Cuesta I."/>
            <person name="Sumanam S."/>
            <person name="Adisakwattana P."/>
            <person name="Gasser R.B."/>
            <person name="Hernandez-Gonzalez A."/>
            <person name="Young N.D."/>
            <person name="Perteguer M.J."/>
        </authorList>
    </citation>
    <scope>NUCLEOTIDE SEQUENCE [LARGE SCALE GENOMIC DNA]</scope>
    <source>
        <strain evidence="12">AL3</strain>
        <tissue evidence="12">Liver</tissue>
    </source>
</reference>
<dbReference type="EMBL" id="JBGFUD010006561">
    <property type="protein sequence ID" value="MFH4981071.1"/>
    <property type="molecule type" value="Genomic_DNA"/>
</dbReference>
<feature type="chain" id="PRO_5044764767" description="ABC transporter domain-containing protein" evidence="10">
    <location>
        <begin position="25"/>
        <end position="252"/>
    </location>
</feature>
<accession>A0ABD6EUF4</accession>
<dbReference type="Gene3D" id="3.40.50.300">
    <property type="entry name" value="P-loop containing nucleotide triphosphate hydrolases"/>
    <property type="match status" value="1"/>
</dbReference>
<evidence type="ECO:0000256" key="6">
    <source>
        <dbReference type="ARBA" id="ARBA00022840"/>
    </source>
</evidence>
<evidence type="ECO:0000313" key="12">
    <source>
        <dbReference type="EMBL" id="MFH4981071.1"/>
    </source>
</evidence>
<protein>
    <recommendedName>
        <fullName evidence="11">ABC transporter domain-containing protein</fullName>
    </recommendedName>
</protein>
<evidence type="ECO:0000256" key="1">
    <source>
        <dbReference type="ARBA" id="ARBA00004651"/>
    </source>
</evidence>
<dbReference type="PROSITE" id="PS50893">
    <property type="entry name" value="ABC_TRANSPORTER_2"/>
    <property type="match status" value="1"/>
</dbReference>
<keyword evidence="6" id="KW-0067">ATP-binding</keyword>
<dbReference type="PANTHER" id="PTHR24223:SF330">
    <property type="entry name" value="ATP-BINDING CASSETTE SUB-FAMILY C MEMBER 10"/>
    <property type="match status" value="1"/>
</dbReference>
<keyword evidence="10" id="KW-0732">Signal</keyword>
<evidence type="ECO:0000256" key="2">
    <source>
        <dbReference type="ARBA" id="ARBA00022448"/>
    </source>
</evidence>
<evidence type="ECO:0000256" key="8">
    <source>
        <dbReference type="ARBA" id="ARBA00023136"/>
    </source>
</evidence>
<dbReference type="SMART" id="SM00382">
    <property type="entry name" value="AAA"/>
    <property type="match status" value="1"/>
</dbReference>
<keyword evidence="4" id="KW-0812">Transmembrane</keyword>
<feature type="domain" description="ABC transporter" evidence="11">
    <location>
        <begin position="26"/>
        <end position="252"/>
    </location>
</feature>
<keyword evidence="7" id="KW-1133">Transmembrane helix</keyword>
<keyword evidence="2" id="KW-0813">Transport</keyword>
<dbReference type="PROSITE" id="PS00211">
    <property type="entry name" value="ABC_TRANSPORTER_1"/>
    <property type="match status" value="1"/>
</dbReference>
<dbReference type="InterPro" id="IPR003439">
    <property type="entry name" value="ABC_transporter-like_ATP-bd"/>
</dbReference>
<dbReference type="PANTHER" id="PTHR24223">
    <property type="entry name" value="ATP-BINDING CASSETTE SUB-FAMILY C"/>
    <property type="match status" value="1"/>
</dbReference>
<dbReference type="AlphaFoldDB" id="A0ABD6EUF4"/>
<proteinExistence type="predicted"/>
<evidence type="ECO:0000256" key="9">
    <source>
        <dbReference type="ARBA" id="ARBA00023180"/>
    </source>
</evidence>